<organism evidence="1 2">
    <name type="scientific">Phormidium pseudopriestleyi FRX01</name>
    <dbReference type="NCBI Taxonomy" id="1759528"/>
    <lineage>
        <taxon>Bacteria</taxon>
        <taxon>Bacillati</taxon>
        <taxon>Cyanobacteriota</taxon>
        <taxon>Cyanophyceae</taxon>
        <taxon>Oscillatoriophycideae</taxon>
        <taxon>Oscillatoriales</taxon>
        <taxon>Oscillatoriaceae</taxon>
        <taxon>Phormidium</taxon>
    </lineage>
</organism>
<gene>
    <name evidence="1" type="ORF">J0895_01480</name>
</gene>
<protein>
    <submittedName>
        <fullName evidence="1">Uncharacterized protein</fullName>
    </submittedName>
</protein>
<dbReference type="InterPro" id="IPR053860">
    <property type="entry name" value="DUF6932"/>
</dbReference>
<comment type="caution">
    <text evidence="1">The sequence shown here is derived from an EMBL/GenBank/DDBJ whole genome shotgun (WGS) entry which is preliminary data.</text>
</comment>
<keyword evidence="2" id="KW-1185">Reference proteome</keyword>
<accession>A0ABS3FL17</accession>
<reference evidence="1 2" key="1">
    <citation type="submission" date="2021-03" db="EMBL/GenBank/DDBJ databases">
        <title>Metabolic Capacity of the Antarctic Cyanobacterium Phormidium pseudopriestleyi that Sustains Oxygenic Photosynthesis in the Presence of Hydrogen Sulfide.</title>
        <authorList>
            <person name="Lumian J.E."/>
            <person name="Jungblut A.D."/>
            <person name="Dillon M.L."/>
            <person name="Hawes I."/>
            <person name="Doran P.T."/>
            <person name="Mackey T.J."/>
            <person name="Dick G.J."/>
            <person name="Grettenberger C.L."/>
            <person name="Sumner D.Y."/>
        </authorList>
    </citation>
    <scope>NUCLEOTIDE SEQUENCE [LARGE SCALE GENOMIC DNA]</scope>
    <source>
        <strain evidence="1 2">FRX01</strain>
    </source>
</reference>
<dbReference type="EMBL" id="JAFLQW010000040">
    <property type="protein sequence ID" value="MBO0347800.1"/>
    <property type="molecule type" value="Genomic_DNA"/>
</dbReference>
<sequence>MTIPSFDENGNLPPGVHWATWDEFKQRFGATLRRSRMIEGLKQAMEALKASGCRTIYVNGSFVTDKLNPGDFDACWDSATVDFRLLRMIAPTLLDMNDKRRGQKTQYGGEFFQSDWIVDEAGKTALDLFQTDKQQQRKGIIAIDLQRWEP</sequence>
<evidence type="ECO:0000313" key="1">
    <source>
        <dbReference type="EMBL" id="MBO0347800.1"/>
    </source>
</evidence>
<evidence type="ECO:0000313" key="2">
    <source>
        <dbReference type="Proteomes" id="UP000664844"/>
    </source>
</evidence>
<dbReference type="RefSeq" id="WP_207086376.1">
    <property type="nucleotide sequence ID" value="NZ_JAFLQW010000040.1"/>
</dbReference>
<dbReference type="Pfam" id="PF22014">
    <property type="entry name" value="DUF6932"/>
    <property type="match status" value="1"/>
</dbReference>
<dbReference type="Proteomes" id="UP000664844">
    <property type="component" value="Unassembled WGS sequence"/>
</dbReference>
<proteinExistence type="predicted"/>
<name>A0ABS3FL17_9CYAN</name>